<organism evidence="1 2">
    <name type="scientific">Streptomyces antioxidans</name>
    <dbReference type="NCBI Taxonomy" id="1507734"/>
    <lineage>
        <taxon>Bacteria</taxon>
        <taxon>Bacillati</taxon>
        <taxon>Actinomycetota</taxon>
        <taxon>Actinomycetes</taxon>
        <taxon>Kitasatosporales</taxon>
        <taxon>Streptomycetaceae</taxon>
        <taxon>Streptomyces</taxon>
    </lineage>
</organism>
<comment type="caution">
    <text evidence="1">The sequence shown here is derived from an EMBL/GenBank/DDBJ whole genome shotgun (WGS) entry which is preliminary data.</text>
</comment>
<dbReference type="EMBL" id="LAKD02000013">
    <property type="protein sequence ID" value="OPF82349.1"/>
    <property type="molecule type" value="Genomic_DNA"/>
</dbReference>
<name>A0A1V4D9F9_9ACTN</name>
<accession>A0A1V4D9F9</accession>
<gene>
    <name evidence="1" type="ORF">VT50_0207285</name>
</gene>
<dbReference type="Proteomes" id="UP000033615">
    <property type="component" value="Unassembled WGS sequence"/>
</dbReference>
<dbReference type="AlphaFoldDB" id="A0A1V4D9F9"/>
<proteinExistence type="predicted"/>
<sequence length="92" mass="9904">MVVPVSLRPCVDAKPHSGLRSMIKPVAWSYEWPALTVFVGCAAPPCIVQGFGFLDSCSGSAWDDSREALRMLGGCDSRLVMSEEGRSDSGRL</sequence>
<keyword evidence="2" id="KW-1185">Reference proteome</keyword>
<evidence type="ECO:0000313" key="1">
    <source>
        <dbReference type="EMBL" id="OPF82349.1"/>
    </source>
</evidence>
<reference evidence="1" key="1">
    <citation type="submission" date="2016-12" db="EMBL/GenBank/DDBJ databases">
        <title>Genome sequence of Streptomyces antioxidans MUSC 164.</title>
        <authorList>
            <person name="Lee L.-H."/>
            <person name="Ser H.-L."/>
        </authorList>
    </citation>
    <scope>NUCLEOTIDE SEQUENCE [LARGE SCALE GENOMIC DNA]</scope>
    <source>
        <strain evidence="1">MUSC 164</strain>
    </source>
</reference>
<evidence type="ECO:0000313" key="2">
    <source>
        <dbReference type="Proteomes" id="UP000033615"/>
    </source>
</evidence>
<protein>
    <submittedName>
        <fullName evidence="1">Uncharacterized protein</fullName>
    </submittedName>
</protein>